<evidence type="ECO:0000313" key="2">
    <source>
        <dbReference type="Proteomes" id="UP000185003"/>
    </source>
</evidence>
<evidence type="ECO:0008006" key="3">
    <source>
        <dbReference type="Google" id="ProtNLM"/>
    </source>
</evidence>
<sequence>MSLRSQILSEGSKENALKVVHWIGNDPERFRNLMDIFLHDEYRVVQRASWIMSIVAEAQPALIKPHLKAMVDRMGDADIPVAVKRNVVRVLQFIPVPEKLQGPVMDYCFRFLEDPQETVAVRVFSMTVLANLAQQYPEIKNEIILLIEDQLREGALPAFKSRGKKTLKLLQGKK</sequence>
<dbReference type="STRING" id="536979.SAMN04488055_1502"/>
<reference evidence="1 2" key="1">
    <citation type="submission" date="2016-11" db="EMBL/GenBank/DDBJ databases">
        <authorList>
            <person name="Jaros S."/>
            <person name="Januszkiewicz K."/>
            <person name="Wedrychowicz H."/>
        </authorList>
    </citation>
    <scope>NUCLEOTIDE SEQUENCE [LARGE SCALE GENOMIC DNA]</scope>
    <source>
        <strain evidence="1 2">DSM 24787</strain>
    </source>
</reference>
<evidence type="ECO:0000313" key="1">
    <source>
        <dbReference type="EMBL" id="SIN80986.1"/>
    </source>
</evidence>
<protein>
    <recommendedName>
        <fullName evidence="3">HEAT repeat-containing protein</fullName>
    </recommendedName>
</protein>
<dbReference type="SUPFAM" id="SSF48371">
    <property type="entry name" value="ARM repeat"/>
    <property type="match status" value="1"/>
</dbReference>
<keyword evidence="2" id="KW-1185">Reference proteome</keyword>
<dbReference type="Proteomes" id="UP000185003">
    <property type="component" value="Unassembled WGS sequence"/>
</dbReference>
<dbReference type="InterPro" id="IPR011989">
    <property type="entry name" value="ARM-like"/>
</dbReference>
<dbReference type="AlphaFoldDB" id="A0A1N6EDA6"/>
<dbReference type="OrthoDB" id="667893at2"/>
<name>A0A1N6EDA6_9BACT</name>
<proteinExistence type="predicted"/>
<accession>A0A1N6EDA6</accession>
<gene>
    <name evidence="1" type="ORF">SAMN04488055_1502</name>
</gene>
<dbReference type="InterPro" id="IPR016024">
    <property type="entry name" value="ARM-type_fold"/>
</dbReference>
<dbReference type="Gene3D" id="1.25.10.10">
    <property type="entry name" value="Leucine-rich Repeat Variant"/>
    <property type="match status" value="1"/>
</dbReference>
<organism evidence="1 2">
    <name type="scientific">Chitinophaga niabensis</name>
    <dbReference type="NCBI Taxonomy" id="536979"/>
    <lineage>
        <taxon>Bacteria</taxon>
        <taxon>Pseudomonadati</taxon>
        <taxon>Bacteroidota</taxon>
        <taxon>Chitinophagia</taxon>
        <taxon>Chitinophagales</taxon>
        <taxon>Chitinophagaceae</taxon>
        <taxon>Chitinophaga</taxon>
    </lineage>
</organism>
<dbReference type="EMBL" id="FSRA01000001">
    <property type="protein sequence ID" value="SIN80986.1"/>
    <property type="molecule type" value="Genomic_DNA"/>
</dbReference>
<dbReference type="RefSeq" id="WP_074238642.1">
    <property type="nucleotide sequence ID" value="NZ_FSRA01000001.1"/>
</dbReference>